<keyword evidence="1" id="KW-0812">Transmembrane</keyword>
<keyword evidence="1" id="KW-0472">Membrane</keyword>
<organism evidence="2 3">
    <name type="scientific">Shimazuella alba</name>
    <dbReference type="NCBI Taxonomy" id="2690964"/>
    <lineage>
        <taxon>Bacteria</taxon>
        <taxon>Bacillati</taxon>
        <taxon>Bacillota</taxon>
        <taxon>Bacilli</taxon>
        <taxon>Bacillales</taxon>
        <taxon>Thermoactinomycetaceae</taxon>
        <taxon>Shimazuella</taxon>
    </lineage>
</organism>
<keyword evidence="1" id="KW-1133">Transmembrane helix</keyword>
<reference evidence="2 3" key="1">
    <citation type="submission" date="2019-12" db="EMBL/GenBank/DDBJ databases">
        <title>Whole-genome analyses of novel actinobacteria.</title>
        <authorList>
            <person name="Sahin N."/>
            <person name="Saygin H."/>
        </authorList>
    </citation>
    <scope>NUCLEOTIDE SEQUENCE [LARGE SCALE GENOMIC DNA]</scope>
    <source>
        <strain evidence="2 3">KC615</strain>
    </source>
</reference>
<evidence type="ECO:0000313" key="3">
    <source>
        <dbReference type="Proteomes" id="UP000430692"/>
    </source>
</evidence>
<protein>
    <submittedName>
        <fullName evidence="2">Uncharacterized protein</fullName>
    </submittedName>
</protein>
<dbReference type="Proteomes" id="UP000430692">
    <property type="component" value="Unassembled WGS sequence"/>
</dbReference>
<dbReference type="RefSeq" id="WP_160801571.1">
    <property type="nucleotide sequence ID" value="NZ_WUUL01000006.1"/>
</dbReference>
<sequence length="157" mass="18729">METAEFTIESSRIKASINILLHFFRLFIIFGPFTALQVTNDRSPFSIVVIGFLLFLLFTCADWVWLFTRKPIAAVTPEGIWIYQIHKRVFFNWTEAKKFQFKRDLLLRGGRMIYFYNKPGKYLGYINTSRAIWDRNQIKEKLQLYARCINDRNNLWG</sequence>
<name>A0A6I4VRC8_9BACL</name>
<comment type="caution">
    <text evidence="2">The sequence shown here is derived from an EMBL/GenBank/DDBJ whole genome shotgun (WGS) entry which is preliminary data.</text>
</comment>
<evidence type="ECO:0000313" key="2">
    <source>
        <dbReference type="EMBL" id="MXQ54217.1"/>
    </source>
</evidence>
<dbReference type="AlphaFoldDB" id="A0A6I4VRC8"/>
<dbReference type="EMBL" id="WUUL01000006">
    <property type="protein sequence ID" value="MXQ54217.1"/>
    <property type="molecule type" value="Genomic_DNA"/>
</dbReference>
<feature type="transmembrane region" description="Helical" evidence="1">
    <location>
        <begin position="20"/>
        <end position="39"/>
    </location>
</feature>
<proteinExistence type="predicted"/>
<evidence type="ECO:0000256" key="1">
    <source>
        <dbReference type="SAM" id="Phobius"/>
    </source>
</evidence>
<feature type="transmembrane region" description="Helical" evidence="1">
    <location>
        <begin position="45"/>
        <end position="67"/>
    </location>
</feature>
<keyword evidence="3" id="KW-1185">Reference proteome</keyword>
<accession>A0A6I4VRC8</accession>
<gene>
    <name evidence="2" type="ORF">GSM42_10920</name>
</gene>